<name>A0AAN8FMS5_TRICO</name>
<keyword evidence="2" id="KW-1185">Reference proteome</keyword>
<proteinExistence type="predicted"/>
<gene>
    <name evidence="1" type="ORF">GCK32_021006</name>
</gene>
<protein>
    <submittedName>
        <fullName evidence="1">Uncharacterized protein</fullName>
    </submittedName>
</protein>
<accession>A0AAN8FMS5</accession>
<evidence type="ECO:0000313" key="1">
    <source>
        <dbReference type="EMBL" id="KAK5981667.1"/>
    </source>
</evidence>
<feature type="non-terminal residue" evidence="1">
    <location>
        <position position="62"/>
    </location>
</feature>
<dbReference type="AlphaFoldDB" id="A0AAN8FMS5"/>
<evidence type="ECO:0000313" key="2">
    <source>
        <dbReference type="Proteomes" id="UP001331761"/>
    </source>
</evidence>
<dbReference type="Proteomes" id="UP001331761">
    <property type="component" value="Unassembled WGS sequence"/>
</dbReference>
<organism evidence="1 2">
    <name type="scientific">Trichostrongylus colubriformis</name>
    <name type="common">Black scour worm</name>
    <dbReference type="NCBI Taxonomy" id="6319"/>
    <lineage>
        <taxon>Eukaryota</taxon>
        <taxon>Metazoa</taxon>
        <taxon>Ecdysozoa</taxon>
        <taxon>Nematoda</taxon>
        <taxon>Chromadorea</taxon>
        <taxon>Rhabditida</taxon>
        <taxon>Rhabditina</taxon>
        <taxon>Rhabditomorpha</taxon>
        <taxon>Strongyloidea</taxon>
        <taxon>Trichostrongylidae</taxon>
        <taxon>Trichostrongylus</taxon>
    </lineage>
</organism>
<comment type="caution">
    <text evidence="1">The sequence shown here is derived from an EMBL/GenBank/DDBJ whole genome shotgun (WGS) entry which is preliminary data.</text>
</comment>
<dbReference type="EMBL" id="WIXE01006031">
    <property type="protein sequence ID" value="KAK5981667.1"/>
    <property type="molecule type" value="Genomic_DNA"/>
</dbReference>
<sequence length="62" mass="6926">MAGFEGLKTTGFLHLLNLDVAYPNKTIPPVFRDCPDEFIVGKDEKYALCNITSNDTPCHLLQ</sequence>
<reference evidence="1 2" key="1">
    <citation type="submission" date="2019-10" db="EMBL/GenBank/DDBJ databases">
        <title>Assembly and Annotation for the nematode Trichostrongylus colubriformis.</title>
        <authorList>
            <person name="Martin J."/>
        </authorList>
    </citation>
    <scope>NUCLEOTIDE SEQUENCE [LARGE SCALE GENOMIC DNA]</scope>
    <source>
        <strain evidence="1">G859</strain>
        <tissue evidence="1">Whole worm</tissue>
    </source>
</reference>